<evidence type="ECO:0000256" key="1">
    <source>
        <dbReference type="SAM" id="SignalP"/>
    </source>
</evidence>
<dbReference type="RefSeq" id="WP_202154992.1">
    <property type="nucleotide sequence ID" value="NZ_JAYGOJ010000006.1"/>
</dbReference>
<evidence type="ECO:0000313" key="5">
    <source>
        <dbReference type="EMBL" id="MEA9434706.1"/>
    </source>
</evidence>
<dbReference type="InterPro" id="IPR022038">
    <property type="entry name" value="Ig-like_bact"/>
</dbReference>
<keyword evidence="6" id="KW-0614">Plasmid</keyword>
<dbReference type="AlphaFoldDB" id="A0A7U0LDS5"/>
<dbReference type="Pfam" id="PF13752">
    <property type="entry name" value="DUF4165"/>
    <property type="match status" value="1"/>
</dbReference>
<reference evidence="6" key="1">
    <citation type="submission" date="2021-01" db="EMBL/GenBank/DDBJ databases">
        <title>GES Beta-lactamases isolated from hospital effluents in Brazil.</title>
        <authorList>
            <person name="Conte D."/>
            <person name="Mesa D."/>
            <person name="Palmeiro J.K."/>
            <person name="Dalla-Costa L.M."/>
        </authorList>
    </citation>
    <scope>NUCLEOTIDE SEQUENCE [LARGE SCALE GENOMIC DNA]</scope>
    <source>
        <strain evidence="6">Aero21</strain>
        <plasmid evidence="6">p1</plasmid>
    </source>
</reference>
<dbReference type="Proteomes" id="UP001304847">
    <property type="component" value="Unassembled WGS sequence"/>
</dbReference>
<evidence type="ECO:0000259" key="3">
    <source>
        <dbReference type="Pfam" id="PF13750"/>
    </source>
</evidence>
<sequence>MRMNLNLTKLAAAIGLLCSASFAHAQVYELSYTDPYSAVKVQKPSVKFINPASGLTVTAISGLDRKVRLELIKGTTVVQSQTSPLITVANRIVASDSNEFYGTKFTVSDPGDGNYILRSTILDISGVVVATTDYPLMLDRVAPTSNPIAVQNSTGYSQVSSGPEWKLGTGGSETPDILITGLSDSSGIASGKFVVYRESGAVYKSVALSYNASSNSFAYPKNSTFPSSNLDELFKLQFEVTDLAGNVYKTPLQGARWDNITNAPGVFGVYNPNTSSTLAPGLTGFDPYVSGMTVMTNPIRLAYRLARTNYAGYVQSGINLTNGVGEVTKVGEDADYVYLTMTTPFGFTDSNYVRWVNFGSWAGGNIGYNLVLSPSAPQTPVMSKVEYLYSDIGWASWNRWDVQNDLLPITITQERVTVQARPYDQKWSHHATCTIPAGQTSCTNNWTATMALGTTGYLHDGAMLTNVDGSLRGNPGWANVTWNDRHYPAIATEYDAATKSLKLMINQPGRGSYFDHLRLKDVWLEGNGVKVTPTGGKIAESGPDYTYQYNLASLPEGVYNNLAVFALEMHGPKTKVSLFDFTSDRTPPTLTISYKGGAVPAGVETIKDLRVKVTDTVDTKPQITRMTLKGGPINDALDLGFTLQGGEYAPEVPRMFPTLEAGQSYTLKVDAQDSQGNKTSLTKVFSLSPQNMVSADPVNMMSVSKSLLDANDKPLALVKFRGSLTDGGSQSRGPQSGYITLRRDSNFSVMFNGTLIAPGETKDIVIPLDTAGEASLPVWPAEPGVNGKASYMIDIPQVVTVNE</sequence>
<keyword evidence="7" id="KW-1185">Reference proteome</keyword>
<feature type="signal peptide" evidence="1">
    <location>
        <begin position="1"/>
        <end position="25"/>
    </location>
</feature>
<dbReference type="Pfam" id="PF13750">
    <property type="entry name" value="Big_3_3"/>
    <property type="match status" value="1"/>
</dbReference>
<feature type="domain" description="Ig-like" evidence="2">
    <location>
        <begin position="142"/>
        <end position="259"/>
    </location>
</feature>
<geneLocation type="plasmid" evidence="6">
    <name>p1</name>
</geneLocation>
<accession>A0A7U0LDS5</accession>
<proteinExistence type="predicted"/>
<feature type="chain" id="PRO_5031030616" evidence="1">
    <location>
        <begin position="26"/>
        <end position="803"/>
    </location>
</feature>
<dbReference type="EMBL" id="JAYGOJ010000006">
    <property type="protein sequence ID" value="MEA9434706.1"/>
    <property type="molecule type" value="Genomic_DNA"/>
</dbReference>
<dbReference type="InterPro" id="IPR025429">
    <property type="entry name" value="DUF4165"/>
</dbReference>
<name>A0A7U0LDS5_AERCA</name>
<feature type="domain" description="DUF4165" evidence="4">
    <location>
        <begin position="23"/>
        <end position="139"/>
    </location>
</feature>
<feature type="domain" description="Ig-like" evidence="3">
    <location>
        <begin position="544"/>
        <end position="696"/>
    </location>
</feature>
<organism evidence="6">
    <name type="scientific">Aeromonas caviae</name>
    <name type="common">Aeromonas punctata</name>
    <dbReference type="NCBI Taxonomy" id="648"/>
    <lineage>
        <taxon>Bacteria</taxon>
        <taxon>Pseudomonadati</taxon>
        <taxon>Pseudomonadota</taxon>
        <taxon>Gammaproteobacteria</taxon>
        <taxon>Aeromonadales</taxon>
        <taxon>Aeromonadaceae</taxon>
        <taxon>Aeromonas</taxon>
    </lineage>
</organism>
<evidence type="ECO:0000313" key="6">
    <source>
        <dbReference type="EMBL" id="QQX12734.1"/>
    </source>
</evidence>
<reference evidence="5 7" key="2">
    <citation type="submission" date="2023-12" db="EMBL/GenBank/DDBJ databases">
        <title>Characterization of antibiotic resistance in Aeromonas spp. in hospital effluent.</title>
        <authorList>
            <person name="Negoseki B.R.S."/>
            <person name="Krul D."/>
            <person name="Siqueira A.C."/>
            <person name="Almeida M."/>
            <person name="Mesa D."/>
            <person name="Conte D."/>
            <person name="Dalla-Costa L.M."/>
        </authorList>
    </citation>
    <scope>NUCLEOTIDE SEQUENCE [LARGE SCALE GENOMIC DNA]</scope>
    <source>
        <strain evidence="5 7">36v</strain>
    </source>
</reference>
<evidence type="ECO:0000259" key="2">
    <source>
        <dbReference type="Pfam" id="PF12245"/>
    </source>
</evidence>
<gene>
    <name evidence="6" type="ORF">JC965_26795</name>
    <name evidence="5" type="ORF">VCX44_02475</name>
</gene>
<keyword evidence="1" id="KW-0732">Signal</keyword>
<dbReference type="EMBL" id="CP068231">
    <property type="protein sequence ID" value="QQX12734.1"/>
    <property type="molecule type" value="Genomic_DNA"/>
</dbReference>
<protein>
    <submittedName>
        <fullName evidence="6">Ig-like domain repeat protein</fullName>
    </submittedName>
    <submittedName>
        <fullName evidence="5">Ig-like domain-containing protein</fullName>
    </submittedName>
</protein>
<evidence type="ECO:0000259" key="4">
    <source>
        <dbReference type="Pfam" id="PF13752"/>
    </source>
</evidence>
<evidence type="ECO:0000313" key="7">
    <source>
        <dbReference type="Proteomes" id="UP001304847"/>
    </source>
</evidence>
<dbReference type="Pfam" id="PF12245">
    <property type="entry name" value="Big_3_2"/>
    <property type="match status" value="1"/>
</dbReference>